<dbReference type="EMBL" id="WJXA01000013">
    <property type="protein sequence ID" value="KAF7119940.1"/>
    <property type="molecule type" value="Genomic_DNA"/>
</dbReference>
<evidence type="ECO:0000313" key="2">
    <source>
        <dbReference type="Proteomes" id="UP000626092"/>
    </source>
</evidence>
<reference evidence="1" key="1">
    <citation type="submission" date="2019-11" db="EMBL/GenBank/DDBJ databases">
        <authorList>
            <person name="Liu Y."/>
            <person name="Hou J."/>
            <person name="Li T.-Q."/>
            <person name="Guan C.-H."/>
            <person name="Wu X."/>
            <person name="Wu H.-Z."/>
            <person name="Ling F."/>
            <person name="Zhang R."/>
            <person name="Shi X.-G."/>
            <person name="Ren J.-P."/>
            <person name="Chen E.-F."/>
            <person name="Sun J.-M."/>
        </authorList>
    </citation>
    <scope>NUCLEOTIDE SEQUENCE</scope>
    <source>
        <strain evidence="1">Adult_tree_wgs_1</strain>
        <tissue evidence="1">Leaves</tissue>
    </source>
</reference>
<dbReference type="AlphaFoldDB" id="A0A834FYN4"/>
<accession>A0A834FYN4</accession>
<organism evidence="1 2">
    <name type="scientific">Rhododendron simsii</name>
    <name type="common">Sims's rhododendron</name>
    <dbReference type="NCBI Taxonomy" id="118357"/>
    <lineage>
        <taxon>Eukaryota</taxon>
        <taxon>Viridiplantae</taxon>
        <taxon>Streptophyta</taxon>
        <taxon>Embryophyta</taxon>
        <taxon>Tracheophyta</taxon>
        <taxon>Spermatophyta</taxon>
        <taxon>Magnoliopsida</taxon>
        <taxon>eudicotyledons</taxon>
        <taxon>Gunneridae</taxon>
        <taxon>Pentapetalae</taxon>
        <taxon>asterids</taxon>
        <taxon>Ericales</taxon>
        <taxon>Ericaceae</taxon>
        <taxon>Ericoideae</taxon>
        <taxon>Rhodoreae</taxon>
        <taxon>Rhododendron</taxon>
    </lineage>
</organism>
<name>A0A834FYN4_RHOSS</name>
<comment type="caution">
    <text evidence="1">The sequence shown here is derived from an EMBL/GenBank/DDBJ whole genome shotgun (WGS) entry which is preliminary data.</text>
</comment>
<protein>
    <submittedName>
        <fullName evidence="1">Uncharacterized protein</fullName>
    </submittedName>
</protein>
<dbReference type="Proteomes" id="UP000626092">
    <property type="component" value="Unassembled WGS sequence"/>
</dbReference>
<sequence>MRSHGRSIPDHQDVNLYGFLMDSAKDEILVNDDNDYKSSFLEQSVLSGCSRRLELHRCLITPQEILRFHSREELKKGTKKHGYCGLQPKSRISRMNQILCFSTWYLLKKCILRLMGDKIIPSSSEFEVGDNLGRKPFYAEEAKAESSAAMPKEKHQMGTI</sequence>
<keyword evidence="2" id="KW-1185">Reference proteome</keyword>
<gene>
    <name evidence="1" type="ORF">RHSIM_Rhsim13G0227900</name>
</gene>
<proteinExistence type="predicted"/>
<evidence type="ECO:0000313" key="1">
    <source>
        <dbReference type="EMBL" id="KAF7119940.1"/>
    </source>
</evidence>